<evidence type="ECO:0000313" key="9">
    <source>
        <dbReference type="EMBL" id="APU68956.1"/>
    </source>
</evidence>
<reference evidence="9 10" key="1">
    <citation type="submission" date="2016-07" db="EMBL/GenBank/DDBJ databases">
        <title>Multi-omics approach to identify versatile polysaccharide utilization systems of a marine flavobacterium Gramella flava.</title>
        <authorList>
            <person name="Tang K."/>
        </authorList>
    </citation>
    <scope>NUCLEOTIDE SEQUENCE [LARGE SCALE GENOMIC DNA]</scope>
    <source>
        <strain evidence="9 10">JLT2011</strain>
    </source>
</reference>
<dbReference type="Pfam" id="PF03734">
    <property type="entry name" value="YkuD"/>
    <property type="match status" value="1"/>
</dbReference>
<dbReference type="Proteomes" id="UP000186230">
    <property type="component" value="Chromosome"/>
</dbReference>
<dbReference type="InterPro" id="IPR038063">
    <property type="entry name" value="Transpep_catalytic_dom"/>
</dbReference>
<evidence type="ECO:0000256" key="3">
    <source>
        <dbReference type="ARBA" id="ARBA00022679"/>
    </source>
</evidence>
<dbReference type="PANTHER" id="PTHR41533:SF2">
    <property type="entry name" value="BLR7131 PROTEIN"/>
    <property type="match status" value="1"/>
</dbReference>
<dbReference type="GO" id="GO:0071555">
    <property type="term" value="P:cell wall organization"/>
    <property type="evidence" value="ECO:0007669"/>
    <property type="project" value="UniProtKB-UniRule"/>
</dbReference>
<dbReference type="SUPFAM" id="SSF47090">
    <property type="entry name" value="PGBD-like"/>
    <property type="match status" value="1"/>
</dbReference>
<dbReference type="PROSITE" id="PS51257">
    <property type="entry name" value="PROKAR_LIPOPROTEIN"/>
    <property type="match status" value="1"/>
</dbReference>
<dbReference type="OrthoDB" id="9778545at2"/>
<evidence type="ECO:0000256" key="6">
    <source>
        <dbReference type="ARBA" id="ARBA00023316"/>
    </source>
</evidence>
<dbReference type="SUPFAM" id="SSF141523">
    <property type="entry name" value="L,D-transpeptidase catalytic domain-like"/>
    <property type="match status" value="1"/>
</dbReference>
<keyword evidence="3" id="KW-0808">Transferase</keyword>
<dbReference type="PANTHER" id="PTHR41533">
    <property type="entry name" value="L,D-TRANSPEPTIDASE HI_1667-RELATED"/>
    <property type="match status" value="1"/>
</dbReference>
<feature type="domain" description="L,D-TPase catalytic" evidence="8">
    <location>
        <begin position="311"/>
        <end position="500"/>
    </location>
</feature>
<feature type="active site" description="Proton donor/acceptor" evidence="7">
    <location>
        <position position="441"/>
    </location>
</feature>
<keyword evidence="10" id="KW-1185">Reference proteome</keyword>
<keyword evidence="4 7" id="KW-0133">Cell shape</keyword>
<dbReference type="GO" id="GO:0008360">
    <property type="term" value="P:regulation of cell shape"/>
    <property type="evidence" value="ECO:0007669"/>
    <property type="project" value="UniProtKB-UniRule"/>
</dbReference>
<dbReference type="CDD" id="cd16913">
    <property type="entry name" value="YkuD_like"/>
    <property type="match status" value="1"/>
</dbReference>
<dbReference type="GO" id="GO:0009252">
    <property type="term" value="P:peptidoglycan biosynthetic process"/>
    <property type="evidence" value="ECO:0007669"/>
    <property type="project" value="UniProtKB-UniPathway"/>
</dbReference>
<dbReference type="STRING" id="1229726.GRFL_2232"/>
<dbReference type="InterPro" id="IPR036365">
    <property type="entry name" value="PGBD-like_sf"/>
</dbReference>
<protein>
    <submittedName>
        <fullName evidence="9">Peptidoglycan-binding domain 1</fullName>
    </submittedName>
</protein>
<sequence length="543" mass="63077">MKIRLLQIAVFLLIFSSCKNDQKPGIEEKNELPEITRLTNPDNLQQNLDQSGLPLEARDSLLAFYHQNNFQPVWNERELREDLYRAIENSQFQGLFREDYHFELLQENLSKLDELSETELAQLEILLTDTFLSYAQDLGSGKLDPYDLYEIWGIPRNQIPSIQLLKKAVSNQNISETLQEIAPQNPVYEGLQKELAEILKDSTTFSEESLPKISTGKLIHPKESDDRIPLVYERLQELGYFPDSFDSITTIYDSNLQEPLKKFQDDHGLENDGILGNSTIRELNMSRKDRYHQILVNMERWRWFPKDLGENFILINIANYHLDVVEDGDTLRSHKTMVGTLARKTPVFSDRVRYVVFNPTWTIPPTIKKHDVIPGAAKSLDYLYSRNLKVYNSSGNAVDPTTINWKNGEANHYVFRQNPGPGNPLGRVKIIYPNQYMIYLHDTPSQSLFQKNSRARSSGCVRVEDALALAEFLLNDQKQYDHEKIEEILESGKTTEVPVTRNFKVHHLYWTAYPVGNTVRFINDVYNYDQDLWERLKPRNSEK</sequence>
<proteinExistence type="inferred from homology"/>
<dbReference type="GO" id="GO:0004180">
    <property type="term" value="F:carboxypeptidase activity"/>
    <property type="evidence" value="ECO:0007669"/>
    <property type="project" value="UniProtKB-ARBA"/>
</dbReference>
<evidence type="ECO:0000256" key="1">
    <source>
        <dbReference type="ARBA" id="ARBA00004752"/>
    </source>
</evidence>
<dbReference type="GO" id="GO:0016740">
    <property type="term" value="F:transferase activity"/>
    <property type="evidence" value="ECO:0007669"/>
    <property type="project" value="UniProtKB-KW"/>
</dbReference>
<dbReference type="InterPro" id="IPR036366">
    <property type="entry name" value="PGBDSf"/>
</dbReference>
<evidence type="ECO:0000313" key="10">
    <source>
        <dbReference type="Proteomes" id="UP000186230"/>
    </source>
</evidence>
<dbReference type="InterPro" id="IPR005490">
    <property type="entry name" value="LD_TPept_cat_dom"/>
</dbReference>
<dbReference type="Gene3D" id="1.10.101.10">
    <property type="entry name" value="PGBD-like superfamily/PGBD"/>
    <property type="match status" value="1"/>
</dbReference>
<dbReference type="Pfam" id="PF20142">
    <property type="entry name" value="Scaffold"/>
    <property type="match status" value="1"/>
</dbReference>
<dbReference type="InterPro" id="IPR052905">
    <property type="entry name" value="LD-transpeptidase_YkuD-like"/>
</dbReference>
<dbReference type="EMBL" id="CP016359">
    <property type="protein sequence ID" value="APU68956.1"/>
    <property type="molecule type" value="Genomic_DNA"/>
</dbReference>
<keyword evidence="5 7" id="KW-0573">Peptidoglycan synthesis</keyword>
<dbReference type="PROSITE" id="PS52029">
    <property type="entry name" value="LD_TPASE"/>
    <property type="match status" value="1"/>
</dbReference>
<comment type="similarity">
    <text evidence="2">Belongs to the YkuD family.</text>
</comment>
<comment type="pathway">
    <text evidence="1 7">Cell wall biogenesis; peptidoglycan biosynthesis.</text>
</comment>
<accession>A0A1L7I5U5</accession>
<evidence type="ECO:0000256" key="2">
    <source>
        <dbReference type="ARBA" id="ARBA00005992"/>
    </source>
</evidence>
<dbReference type="Pfam" id="PF01471">
    <property type="entry name" value="PG_binding_1"/>
    <property type="match status" value="1"/>
</dbReference>
<name>A0A1L7I5U5_9FLAO</name>
<dbReference type="InterPro" id="IPR002477">
    <property type="entry name" value="Peptidoglycan-bd-like"/>
</dbReference>
<dbReference type="UniPathway" id="UPA00219"/>
<evidence type="ECO:0000259" key="8">
    <source>
        <dbReference type="PROSITE" id="PS52029"/>
    </source>
</evidence>
<feature type="active site" description="Nucleophile" evidence="7">
    <location>
        <position position="460"/>
    </location>
</feature>
<dbReference type="KEGG" id="gfl:GRFL_2232"/>
<dbReference type="AlphaFoldDB" id="A0A1L7I5U5"/>
<dbReference type="RefSeq" id="WP_083644664.1">
    <property type="nucleotide sequence ID" value="NZ_AMRU01000009.1"/>
</dbReference>
<organism evidence="9 10">
    <name type="scientific">Christiangramia flava JLT2011</name>
    <dbReference type="NCBI Taxonomy" id="1229726"/>
    <lineage>
        <taxon>Bacteria</taxon>
        <taxon>Pseudomonadati</taxon>
        <taxon>Bacteroidota</taxon>
        <taxon>Flavobacteriia</taxon>
        <taxon>Flavobacteriales</taxon>
        <taxon>Flavobacteriaceae</taxon>
        <taxon>Christiangramia</taxon>
    </lineage>
</organism>
<evidence type="ECO:0000256" key="4">
    <source>
        <dbReference type="ARBA" id="ARBA00022960"/>
    </source>
</evidence>
<dbReference type="InterPro" id="IPR045380">
    <property type="entry name" value="LD_TPept_scaffold_dom"/>
</dbReference>
<gene>
    <name evidence="9" type="ORF">GRFL_2232</name>
</gene>
<dbReference type="Gene3D" id="2.40.440.10">
    <property type="entry name" value="L,D-transpeptidase catalytic domain-like"/>
    <property type="match status" value="1"/>
</dbReference>
<evidence type="ECO:0000256" key="5">
    <source>
        <dbReference type="ARBA" id="ARBA00022984"/>
    </source>
</evidence>
<keyword evidence="6 7" id="KW-0961">Cell wall biogenesis/degradation</keyword>
<evidence type="ECO:0000256" key="7">
    <source>
        <dbReference type="PROSITE-ProRule" id="PRU01373"/>
    </source>
</evidence>